<dbReference type="Proteomes" id="UP001186974">
    <property type="component" value="Unassembled WGS sequence"/>
</dbReference>
<comment type="caution">
    <text evidence="1">The sequence shown here is derived from an EMBL/GenBank/DDBJ whole genome shotgun (WGS) entry which is preliminary data.</text>
</comment>
<keyword evidence="2" id="KW-1185">Reference proteome</keyword>
<protein>
    <submittedName>
        <fullName evidence="1">Uncharacterized protein</fullName>
    </submittedName>
</protein>
<sequence>MLTPPRVTAAAGKTEGHGGPPIAVMRGLSGALEDWRALLPAELRWDDKYRFNFPGTNEDGRHSQDVLFTSVPNEVNNDLPFSLDLFTAQLRSRYYYALFMINRPFVYRALRYLESMTEEDKLNAGRCLTSSLKWPIAMYP</sequence>
<reference evidence="1" key="1">
    <citation type="submission" date="2024-09" db="EMBL/GenBank/DDBJ databases">
        <title>Black Yeasts Isolated from many extreme environments.</title>
        <authorList>
            <person name="Coleine C."/>
            <person name="Stajich J.E."/>
            <person name="Selbmann L."/>
        </authorList>
    </citation>
    <scope>NUCLEOTIDE SEQUENCE</scope>
    <source>
        <strain evidence="1">CCFEE 5737</strain>
    </source>
</reference>
<gene>
    <name evidence="1" type="ORF">LTS18_007524</name>
</gene>
<dbReference type="EMBL" id="JAWDJW010000019">
    <property type="protein sequence ID" value="KAK3082027.1"/>
    <property type="molecule type" value="Genomic_DNA"/>
</dbReference>
<accession>A0ACC3DYS8</accession>
<evidence type="ECO:0000313" key="1">
    <source>
        <dbReference type="EMBL" id="KAK3082027.1"/>
    </source>
</evidence>
<proteinExistence type="predicted"/>
<evidence type="ECO:0000313" key="2">
    <source>
        <dbReference type="Proteomes" id="UP001186974"/>
    </source>
</evidence>
<name>A0ACC3DYS8_9PEZI</name>
<organism evidence="1 2">
    <name type="scientific">Coniosporium uncinatum</name>
    <dbReference type="NCBI Taxonomy" id="93489"/>
    <lineage>
        <taxon>Eukaryota</taxon>
        <taxon>Fungi</taxon>
        <taxon>Dikarya</taxon>
        <taxon>Ascomycota</taxon>
        <taxon>Pezizomycotina</taxon>
        <taxon>Dothideomycetes</taxon>
        <taxon>Dothideomycetes incertae sedis</taxon>
        <taxon>Coniosporium</taxon>
    </lineage>
</organism>